<reference evidence="1" key="1">
    <citation type="journal article" date="2023" name="G3 (Bethesda)">
        <title>A reference genome for the long-term kleptoplast-retaining sea slug Elysia crispata morphotype clarki.</title>
        <authorList>
            <person name="Eastman K.E."/>
            <person name="Pendleton A.L."/>
            <person name="Shaikh M.A."/>
            <person name="Suttiyut T."/>
            <person name="Ogas R."/>
            <person name="Tomko P."/>
            <person name="Gavelis G."/>
            <person name="Widhalm J.R."/>
            <person name="Wisecaver J.H."/>
        </authorList>
    </citation>
    <scope>NUCLEOTIDE SEQUENCE</scope>
    <source>
        <strain evidence="1">ECLA1</strain>
    </source>
</reference>
<gene>
    <name evidence="1" type="ORF">RRG08_061626</name>
</gene>
<keyword evidence="2" id="KW-1185">Reference proteome</keyword>
<dbReference type="CDD" id="cd00077">
    <property type="entry name" value="HDc"/>
    <property type="match status" value="1"/>
</dbReference>
<evidence type="ECO:0000313" key="2">
    <source>
        <dbReference type="Proteomes" id="UP001283361"/>
    </source>
</evidence>
<proteinExistence type="predicted"/>
<comment type="caution">
    <text evidence="1">The sequence shown here is derived from an EMBL/GenBank/DDBJ whole genome shotgun (WGS) entry which is preliminary data.</text>
</comment>
<dbReference type="InterPro" id="IPR003607">
    <property type="entry name" value="HD/PDEase_dom"/>
</dbReference>
<protein>
    <recommendedName>
        <fullName evidence="3">HD domain-containing protein</fullName>
    </recommendedName>
</protein>
<evidence type="ECO:0008006" key="3">
    <source>
        <dbReference type="Google" id="ProtNLM"/>
    </source>
</evidence>
<organism evidence="1 2">
    <name type="scientific">Elysia crispata</name>
    <name type="common">lettuce slug</name>
    <dbReference type="NCBI Taxonomy" id="231223"/>
    <lineage>
        <taxon>Eukaryota</taxon>
        <taxon>Metazoa</taxon>
        <taxon>Spiralia</taxon>
        <taxon>Lophotrochozoa</taxon>
        <taxon>Mollusca</taxon>
        <taxon>Gastropoda</taxon>
        <taxon>Heterobranchia</taxon>
        <taxon>Euthyneura</taxon>
        <taxon>Panpulmonata</taxon>
        <taxon>Sacoglossa</taxon>
        <taxon>Placobranchoidea</taxon>
        <taxon>Plakobranchidae</taxon>
        <taxon>Elysia</taxon>
    </lineage>
</organism>
<dbReference type="AlphaFoldDB" id="A0AAE0YPK5"/>
<dbReference type="EMBL" id="JAWDGP010005694">
    <property type="protein sequence ID" value="KAK3753670.1"/>
    <property type="molecule type" value="Genomic_DNA"/>
</dbReference>
<accession>A0AAE0YPK5</accession>
<sequence length="94" mass="10857">MNRNSFTSSCRFHWSKQLTRLTRPKARLRLPMVCHLAGTFMRQLYNCQPELGITERDIFCVQVAGLCHDLAKQSEDDSTEVQTSGLSMSNTLWY</sequence>
<dbReference type="Proteomes" id="UP001283361">
    <property type="component" value="Unassembled WGS sequence"/>
</dbReference>
<name>A0AAE0YPK5_9GAST</name>
<dbReference type="SUPFAM" id="SSF109604">
    <property type="entry name" value="HD-domain/PDEase-like"/>
    <property type="match status" value="1"/>
</dbReference>
<evidence type="ECO:0000313" key="1">
    <source>
        <dbReference type="EMBL" id="KAK3753670.1"/>
    </source>
</evidence>
<dbReference type="Gene3D" id="1.10.3210.10">
    <property type="entry name" value="Hypothetical protein af1432"/>
    <property type="match status" value="1"/>
</dbReference>